<dbReference type="Proteomes" id="UP001148629">
    <property type="component" value="Unassembled WGS sequence"/>
</dbReference>
<organism evidence="1 2">
    <name type="scientific">Fusarium decemcellulare</name>
    <dbReference type="NCBI Taxonomy" id="57161"/>
    <lineage>
        <taxon>Eukaryota</taxon>
        <taxon>Fungi</taxon>
        <taxon>Dikarya</taxon>
        <taxon>Ascomycota</taxon>
        <taxon>Pezizomycotina</taxon>
        <taxon>Sordariomycetes</taxon>
        <taxon>Hypocreomycetidae</taxon>
        <taxon>Hypocreales</taxon>
        <taxon>Nectriaceae</taxon>
        <taxon>Fusarium</taxon>
        <taxon>Fusarium decemcellulare species complex</taxon>
    </lineage>
</organism>
<sequence>MTAMSETAPQAESSDANEFAIDNAKVERPSDVMDDETGAVYPMGLRLALITISLMLAVLCVALDNTIIAVAIPHITDQFHNLNDVGWYASSYLLTTCALQLLFGKLYALFSVKIVFLSALFVFELGSLICGVAPSSTALIIGRAIAGLGSAGIFTGSLVTIAHTVAREKRPIFFGLLGGMYGIASVAGPLMGGAFTDHATWRWCFYINLPLGGVTAIVILLILKLPPKPATERGSVLEIFKRLDPIGTTVFIPSIICLLLALQWGGVQYEWSDARIIVLFVMFGVLLIGFVSIQLIMKDDATVPPRIAGNRTIASAALFGFCIGGSFFILTYYIPIWFQVIKNTSAVRSGIYSLPMILANVVGIVGAGSLTTKLGHYAPFFIASAVVMSIGAGLITTFTVHTPVSKWAGYLFIYGFGVGLGFQQGGVAAQAVLPLKDVSIGTAMVMFVQMLGGALFVSVAQNLFTNQLVKNLMALGIPDLHPEAIVHAGATSLRSMIDPGVLPEVLSAYNDALVKTFQLALIMSCLSILGAAGSTLSLYHNQVELEDQIAAFTASQQATGVTISPHPHQAGSSSETTPEVGMSTIPEPITLDSAPTDIASPILTDYGLTPEIMFELTNGYFNNLAYAAPMIHRSRYVASLSQPVDFQPPLCLQYVIMALGSYTLSCSPTLTHRLYQIAKSHATSEGLEGGKEDSIMLSHIQTWSLIANFEALNMMFSQALTSLYRGICAAQTLGLHQLGEERERLAPESGQERIILEEKRRTWWFLFLSDRLVAGTTGLPLSIDQEDVTTLLPTSEKVFAEGRAEPTSSLKPLITFTTLGPSILGVRVFVANLFQRVLDHTSYISPGERTKTDQEFWDQHCRLDNELALCLIKLPEHSRINNPIHNRDAVIINMELRAAMISLDRGAIWSLRFSGKNQCSEELKRQQARHSQEGVMNSAREIAHILRIAGAYPSTFMNPILCFAVYLAALAFIEDYLDTEQEQSQDTALMFLSSLVTIGLRNIVAKSLAKQVAKDMSYVGIEVPPDLESQVTQPDLPSLFAMEAGAAAINVSFQCFI</sequence>
<protein>
    <submittedName>
        <fullName evidence="1">Uncharacterized protein</fullName>
    </submittedName>
</protein>
<dbReference type="EMBL" id="JANRMS010000186">
    <property type="protein sequence ID" value="KAJ3544630.1"/>
    <property type="molecule type" value="Genomic_DNA"/>
</dbReference>
<keyword evidence="2" id="KW-1185">Reference proteome</keyword>
<comment type="caution">
    <text evidence="1">The sequence shown here is derived from an EMBL/GenBank/DDBJ whole genome shotgun (WGS) entry which is preliminary data.</text>
</comment>
<reference evidence="1" key="1">
    <citation type="submission" date="2022-08" db="EMBL/GenBank/DDBJ databases">
        <title>Genome Sequence of Fusarium decemcellulare.</title>
        <authorList>
            <person name="Buettner E."/>
        </authorList>
    </citation>
    <scope>NUCLEOTIDE SEQUENCE</scope>
    <source>
        <strain evidence="1">Babe19</strain>
    </source>
</reference>
<evidence type="ECO:0000313" key="1">
    <source>
        <dbReference type="EMBL" id="KAJ3544630.1"/>
    </source>
</evidence>
<accession>A0ACC1SQR7</accession>
<evidence type="ECO:0000313" key="2">
    <source>
        <dbReference type="Proteomes" id="UP001148629"/>
    </source>
</evidence>
<proteinExistence type="predicted"/>
<gene>
    <name evidence="1" type="ORF">NM208_g2952</name>
</gene>
<name>A0ACC1SQR7_9HYPO</name>